<evidence type="ECO:0000256" key="12">
    <source>
        <dbReference type="SAM" id="SignalP"/>
    </source>
</evidence>
<evidence type="ECO:0000256" key="3">
    <source>
        <dbReference type="ARBA" id="ARBA00022692"/>
    </source>
</evidence>
<dbReference type="Proteomes" id="UP000275846">
    <property type="component" value="Unassembled WGS sequence"/>
</dbReference>
<evidence type="ECO:0000256" key="9">
    <source>
        <dbReference type="RuleBase" id="RU000405"/>
    </source>
</evidence>
<feature type="domain" description="Guanylate cyclase" evidence="14">
    <location>
        <begin position="799"/>
        <end position="1048"/>
    </location>
</feature>
<keyword evidence="16" id="KW-1185">Reference proteome</keyword>
<evidence type="ECO:0000259" key="13">
    <source>
        <dbReference type="PROSITE" id="PS50011"/>
    </source>
</evidence>
<dbReference type="STRING" id="70667.A0A183SFR7"/>
<dbReference type="CDD" id="cd07302">
    <property type="entry name" value="CHD"/>
    <property type="match status" value="1"/>
</dbReference>
<dbReference type="PANTHER" id="PTHR11920:SF462">
    <property type="entry name" value="GUANYLATE CYCLASE"/>
    <property type="match status" value="1"/>
</dbReference>
<dbReference type="InterPro" id="IPR001245">
    <property type="entry name" value="Ser-Thr/Tyr_kinase_cat_dom"/>
</dbReference>
<reference evidence="17" key="1">
    <citation type="submission" date="2016-06" db="UniProtKB">
        <authorList>
            <consortium name="WormBaseParasite"/>
        </authorList>
    </citation>
    <scope>IDENTIFICATION</scope>
</reference>
<keyword evidence="5" id="KW-1133">Transmembrane helix</keyword>
<keyword evidence="4" id="KW-0547">Nucleotide-binding</keyword>
<comment type="subcellular location">
    <subcellularLocation>
        <location evidence="1">Membrane</location>
        <topology evidence="1">Single-pass membrane protein</topology>
    </subcellularLocation>
</comment>
<evidence type="ECO:0000313" key="16">
    <source>
        <dbReference type="Proteomes" id="UP000275846"/>
    </source>
</evidence>
<keyword evidence="6" id="KW-0472">Membrane</keyword>
<name>A0A183SFR7_SCHSO</name>
<proteinExistence type="inferred from homology"/>
<dbReference type="Pfam" id="PF07714">
    <property type="entry name" value="PK_Tyr_Ser-Thr"/>
    <property type="match status" value="1"/>
</dbReference>
<evidence type="ECO:0000256" key="6">
    <source>
        <dbReference type="ARBA" id="ARBA00023136"/>
    </source>
</evidence>
<feature type="signal peptide" evidence="12">
    <location>
        <begin position="1"/>
        <end position="16"/>
    </location>
</feature>
<dbReference type="GO" id="GO:0004672">
    <property type="term" value="F:protein kinase activity"/>
    <property type="evidence" value="ECO:0007669"/>
    <property type="project" value="InterPro"/>
</dbReference>
<feature type="compositionally biased region" description="Polar residues" evidence="11">
    <location>
        <begin position="1161"/>
        <end position="1190"/>
    </location>
</feature>
<dbReference type="WBParaSite" id="SSLN_0000316501-mRNA-1">
    <property type="protein sequence ID" value="SSLN_0000316501-mRNA-1"/>
    <property type="gene ID" value="SSLN_0000316501"/>
</dbReference>
<dbReference type="GO" id="GO:0004383">
    <property type="term" value="F:guanylate cyclase activity"/>
    <property type="evidence" value="ECO:0007669"/>
    <property type="project" value="UniProtKB-EC"/>
</dbReference>
<evidence type="ECO:0000256" key="8">
    <source>
        <dbReference type="ARBA" id="ARBA00023293"/>
    </source>
</evidence>
<gene>
    <name evidence="15" type="ORF">SSLN_LOCUS3065</name>
</gene>
<organism evidence="17">
    <name type="scientific">Schistocephalus solidus</name>
    <name type="common">Tapeworm</name>
    <dbReference type="NCBI Taxonomy" id="70667"/>
    <lineage>
        <taxon>Eukaryota</taxon>
        <taxon>Metazoa</taxon>
        <taxon>Spiralia</taxon>
        <taxon>Lophotrochozoa</taxon>
        <taxon>Platyhelminthes</taxon>
        <taxon>Cestoda</taxon>
        <taxon>Eucestoda</taxon>
        <taxon>Diphyllobothriidea</taxon>
        <taxon>Diphyllobothriidae</taxon>
        <taxon>Schistocephalus</taxon>
    </lineage>
</organism>
<dbReference type="Gene3D" id="3.30.70.1230">
    <property type="entry name" value="Nucleotide cyclase"/>
    <property type="match status" value="2"/>
</dbReference>
<evidence type="ECO:0000256" key="4">
    <source>
        <dbReference type="ARBA" id="ARBA00022741"/>
    </source>
</evidence>
<dbReference type="SMART" id="SM00044">
    <property type="entry name" value="CYCc"/>
    <property type="match status" value="1"/>
</dbReference>
<feature type="compositionally biased region" description="Polar residues" evidence="11">
    <location>
        <begin position="1131"/>
        <end position="1150"/>
    </location>
</feature>
<keyword evidence="12" id="KW-0732">Signal</keyword>
<dbReference type="GO" id="GO:0005886">
    <property type="term" value="C:plasma membrane"/>
    <property type="evidence" value="ECO:0007669"/>
    <property type="project" value="TreeGrafter"/>
</dbReference>
<dbReference type="Gene3D" id="1.10.510.10">
    <property type="entry name" value="Transferase(Phosphotransferase) domain 1"/>
    <property type="match status" value="1"/>
</dbReference>
<accession>A0A183SFR7</accession>
<evidence type="ECO:0000313" key="17">
    <source>
        <dbReference type="WBParaSite" id="SSLN_0000316501-mRNA-1"/>
    </source>
</evidence>
<feature type="chain" id="PRO_5043141160" description="Guanylate cyclase" evidence="12">
    <location>
        <begin position="17"/>
        <end position="1190"/>
    </location>
</feature>
<dbReference type="InterPro" id="IPR029787">
    <property type="entry name" value="Nucleotide_cyclase"/>
</dbReference>
<evidence type="ECO:0000256" key="5">
    <source>
        <dbReference type="ARBA" id="ARBA00022989"/>
    </source>
</evidence>
<dbReference type="EMBL" id="UYSU01032416">
    <property type="protein sequence ID" value="VDL89450.1"/>
    <property type="molecule type" value="Genomic_DNA"/>
</dbReference>
<dbReference type="InterPro" id="IPR011009">
    <property type="entry name" value="Kinase-like_dom_sf"/>
</dbReference>
<reference evidence="15 16" key="2">
    <citation type="submission" date="2018-11" db="EMBL/GenBank/DDBJ databases">
        <authorList>
            <consortium name="Pathogen Informatics"/>
        </authorList>
    </citation>
    <scope>NUCLEOTIDE SEQUENCE [LARGE SCALE GENOMIC DNA]</scope>
    <source>
        <strain evidence="15 16">NST_G2</strain>
    </source>
</reference>
<dbReference type="GO" id="GO:0004016">
    <property type="term" value="F:adenylate cyclase activity"/>
    <property type="evidence" value="ECO:0007669"/>
    <property type="project" value="TreeGrafter"/>
</dbReference>
<dbReference type="SUPFAM" id="SSF55073">
    <property type="entry name" value="Nucleotide cyclase"/>
    <property type="match status" value="2"/>
</dbReference>
<dbReference type="PROSITE" id="PS50125">
    <property type="entry name" value="GUANYLATE_CYCLASE_2"/>
    <property type="match status" value="1"/>
</dbReference>
<comment type="catalytic activity">
    <reaction evidence="10">
        <text>GTP = 3',5'-cyclic GMP + diphosphate</text>
        <dbReference type="Rhea" id="RHEA:13665"/>
        <dbReference type="ChEBI" id="CHEBI:33019"/>
        <dbReference type="ChEBI" id="CHEBI:37565"/>
        <dbReference type="ChEBI" id="CHEBI:57746"/>
        <dbReference type="EC" id="4.6.1.2"/>
    </reaction>
</comment>
<dbReference type="EC" id="4.6.1.2" evidence="2 10"/>
<keyword evidence="7 9" id="KW-0456">Lyase</keyword>
<evidence type="ECO:0000259" key="14">
    <source>
        <dbReference type="PROSITE" id="PS50125"/>
    </source>
</evidence>
<dbReference type="AlphaFoldDB" id="A0A183SFR7"/>
<evidence type="ECO:0000256" key="10">
    <source>
        <dbReference type="RuleBase" id="RU003431"/>
    </source>
</evidence>
<evidence type="ECO:0000256" key="11">
    <source>
        <dbReference type="SAM" id="MobiDB-lite"/>
    </source>
</evidence>
<dbReference type="InterPro" id="IPR018297">
    <property type="entry name" value="A/G_cyclase_CS"/>
</dbReference>
<evidence type="ECO:0000256" key="1">
    <source>
        <dbReference type="ARBA" id="ARBA00004167"/>
    </source>
</evidence>
<dbReference type="InterPro" id="IPR000719">
    <property type="entry name" value="Prot_kinase_dom"/>
</dbReference>
<dbReference type="GO" id="GO:0001653">
    <property type="term" value="F:peptide receptor activity"/>
    <property type="evidence" value="ECO:0007669"/>
    <property type="project" value="TreeGrafter"/>
</dbReference>
<dbReference type="PROSITE" id="PS50011">
    <property type="entry name" value="PROTEIN_KINASE_DOM"/>
    <property type="match status" value="1"/>
</dbReference>
<evidence type="ECO:0000256" key="2">
    <source>
        <dbReference type="ARBA" id="ARBA00012202"/>
    </source>
</evidence>
<keyword evidence="3" id="KW-0812">Transmembrane</keyword>
<dbReference type="Pfam" id="PF00211">
    <property type="entry name" value="Guanylate_cyc"/>
    <property type="match status" value="2"/>
</dbReference>
<dbReference type="GO" id="GO:0007168">
    <property type="term" value="P:receptor guanylyl cyclase signaling pathway"/>
    <property type="evidence" value="ECO:0007669"/>
    <property type="project" value="TreeGrafter"/>
</dbReference>
<keyword evidence="8 10" id="KW-0141">cGMP biosynthesis</keyword>
<dbReference type="GO" id="GO:0005524">
    <property type="term" value="F:ATP binding"/>
    <property type="evidence" value="ECO:0007669"/>
    <property type="project" value="InterPro"/>
</dbReference>
<feature type="region of interest" description="Disordered" evidence="11">
    <location>
        <begin position="1130"/>
        <end position="1190"/>
    </location>
</feature>
<dbReference type="InterPro" id="IPR001054">
    <property type="entry name" value="A/G_cyclase"/>
</dbReference>
<evidence type="ECO:0000313" key="15">
    <source>
        <dbReference type="EMBL" id="VDL89450.1"/>
    </source>
</evidence>
<dbReference type="PROSITE" id="PS00452">
    <property type="entry name" value="GUANYLATE_CYCLASE_1"/>
    <property type="match status" value="1"/>
</dbReference>
<comment type="similarity">
    <text evidence="9">Belongs to the adenylyl cyclase class-4/guanylyl cyclase family.</text>
</comment>
<dbReference type="InterPro" id="IPR050401">
    <property type="entry name" value="Cyclic_nucleotide_synthase"/>
</dbReference>
<dbReference type="SUPFAM" id="SSF56112">
    <property type="entry name" value="Protein kinase-like (PK-like)"/>
    <property type="match status" value="1"/>
</dbReference>
<sequence>MYWIWTLSFAVALTASKLQLYIGNLEEGCWPEGSVFDTVDTIEAAIDYATSQTNGEITSNDIMYNLSYIPGCSMVEADHMYTVISFLRQARYLALFSAGYSVFVGPRLGSNCHFLSDWIALGANSTEAYRNLYQISYLCQDIEPFRHSALLPTSHTIDRTEATSFAVNIKDPTLIRSLDIFLRQNGWKNIVVLFEASPLVLKYSELARNLEIYLSGAVPGQEQLKVLTVHNLQSDSDPRGIVMRFCNPCQAIILLASPSITSYFIDIVSNMSIFENSETGIIQVDPSNAITYDALRLWRYILSTNGARGAAAQCTFVMTALPVDHGFDISSYILESKIQVSFASAVALAIRLAYVNFLDGGGVPPANTSFFAPLSEGFFSVPVLPNVSYEFYNHDGDSIEFYDFYFFTFTPSITTGATDVSALAFEEIFELNSVLLNPKQHLSNVKPKVWPNRSRHPQKDNCLTSPCFEDDVEDTMACTPPLENLGDCNIHLKRIDVPKATLKSKLLEYLRNLRSLRNENTNPFIGVYVDRESFYLVYEHCSRGSLKDVLAHPTLTLDEDFRLSLLNDLIKGMHYLHKSCLRLHGRLKSSNCVIDVRWVLKVTDFGVSKVENLYRIFRQDDPEELLWTAPEILRHPLEHPLGTQKGDVYSFAIVAHELFCHSPPFGDCDLTIPDILERIRSGNPVFRPKIEKDSIAPTIKNIIEISWSEIPEFRPTFEEIGKKFNEIENCREINLADHMLTLMQKYSAQLETEVQERTMELEEEKHKTEDLIAKMLPLSVAQALVTGNPVDPEAFESVTIYFSDIVGFSLISAKSTPLQIVNLLNDIYTTFDATIEKFDVYKVETIGDAYMVASGLPIRNGNLHAGEVATMALELLSLSGDLVIRHLPDVPILLRMGIHSAGNSQQHSTPLSANFFYSVSLTPWGPQVDVPILLRMGIHSAGSGQQHSTHLSAIFFYSVSLTPWGPQVDVAILLRMGIHSAGSGQQHSTPLSANFFHSLSLTPWGPQVDVPILLLGIHSGACVAGVIGLKMPRYCLFGDTVNTASRMESSSEGRRIHVSPSTKAILDELGGYHLSYRGRVHLKGRGEIDSYWLVGKDNFSRPLPEPLSSDGYSLMASKLANLPQPKVVNITEPNENPNNWSLQNSKCTGTKKQKLPDVNRWENTSGNQMADGRSQNHLIRKQSTQHIDSP</sequence>
<dbReference type="Gene3D" id="6.10.250.780">
    <property type="match status" value="1"/>
</dbReference>
<dbReference type="OrthoDB" id="1890790at2759"/>
<feature type="domain" description="Protein kinase" evidence="13">
    <location>
        <begin position="407"/>
        <end position="741"/>
    </location>
</feature>
<dbReference type="GO" id="GO:0035556">
    <property type="term" value="P:intracellular signal transduction"/>
    <property type="evidence" value="ECO:0007669"/>
    <property type="project" value="InterPro"/>
</dbReference>
<dbReference type="PANTHER" id="PTHR11920">
    <property type="entry name" value="GUANYLYL CYCLASE"/>
    <property type="match status" value="1"/>
</dbReference>
<evidence type="ECO:0000256" key="7">
    <source>
        <dbReference type="ARBA" id="ARBA00023239"/>
    </source>
</evidence>
<protein>
    <recommendedName>
        <fullName evidence="2 10">Guanylate cyclase</fullName>
        <ecNumber evidence="2 10">4.6.1.2</ecNumber>
    </recommendedName>
</protein>